<feature type="region of interest" description="Disordered" evidence="1">
    <location>
        <begin position="212"/>
        <end position="237"/>
    </location>
</feature>
<proteinExistence type="predicted"/>
<evidence type="ECO:0000313" key="5">
    <source>
        <dbReference type="Proteomes" id="UP000701801"/>
    </source>
</evidence>
<protein>
    <recommendedName>
        <fullName evidence="3">GH16 domain-containing protein</fullName>
    </recommendedName>
</protein>
<accession>A0A9N9Q8J7</accession>
<dbReference type="InterPro" id="IPR013320">
    <property type="entry name" value="ConA-like_dom_sf"/>
</dbReference>
<dbReference type="Pfam" id="PF00722">
    <property type="entry name" value="Glyco_hydro_16"/>
    <property type="match status" value="1"/>
</dbReference>
<organism evidence="4 5">
    <name type="scientific">Hymenoscyphus albidus</name>
    <dbReference type="NCBI Taxonomy" id="595503"/>
    <lineage>
        <taxon>Eukaryota</taxon>
        <taxon>Fungi</taxon>
        <taxon>Dikarya</taxon>
        <taxon>Ascomycota</taxon>
        <taxon>Pezizomycotina</taxon>
        <taxon>Leotiomycetes</taxon>
        <taxon>Helotiales</taxon>
        <taxon>Helotiaceae</taxon>
        <taxon>Hymenoscyphus</taxon>
    </lineage>
</organism>
<dbReference type="OrthoDB" id="4388755at2759"/>
<dbReference type="InterPro" id="IPR000757">
    <property type="entry name" value="Beta-glucanase-like"/>
</dbReference>
<dbReference type="PROSITE" id="PS51762">
    <property type="entry name" value="GH16_2"/>
    <property type="match status" value="1"/>
</dbReference>
<dbReference type="Gene3D" id="2.60.120.200">
    <property type="match status" value="1"/>
</dbReference>
<dbReference type="CDD" id="cd00413">
    <property type="entry name" value="Glyco_hydrolase_16"/>
    <property type="match status" value="1"/>
</dbReference>
<feature type="chain" id="PRO_5040215650" description="GH16 domain-containing protein" evidence="2">
    <location>
        <begin position="29"/>
        <end position="401"/>
    </location>
</feature>
<keyword evidence="5" id="KW-1185">Reference proteome</keyword>
<dbReference type="PANTHER" id="PTHR38121">
    <property type="entry name" value="GH16 DOMAIN-CONTAINING PROTEIN"/>
    <property type="match status" value="1"/>
</dbReference>
<sequence>MLTTSMMALPTPLVTTLLLSILSSLVKAQTDDAKACTCFRTNGSSSGYFTSHRFFDYRNVVSSQAVVPDVTTALDITTHSMASSDFFTTDSWTSMWTVQNWTNSDSRASSDASILMANSPSNVYIEKSNDTDPSYSTYLTLRTSRQKDFQSAAEINSAEKNFQYLSARFYARVIGSSGACAGMFTYLAPESDKKPWTVQEADIEILTNGPRNKVQYTNQPSVDKKGNTITKGTINGTNPENRDWSQWNVYRLDWIPKLSEWYVNGQSVASIKFQAPVDPAGLMINMWSDGGSWTGNMSLFEEAYLQIQWMEVVYNTSGPAEGIRRRNEADEMNHAGPLVKRKGRKGCKVVCGIDEQVVKTGTPVILINNTASAPLGWKGQGVGWMGWIPLLLGAATVFGFF</sequence>
<comment type="caution">
    <text evidence="4">The sequence shown here is derived from an EMBL/GenBank/DDBJ whole genome shotgun (WGS) entry which is preliminary data.</text>
</comment>
<evidence type="ECO:0000313" key="4">
    <source>
        <dbReference type="EMBL" id="CAG8978542.1"/>
    </source>
</evidence>
<evidence type="ECO:0000256" key="1">
    <source>
        <dbReference type="SAM" id="MobiDB-lite"/>
    </source>
</evidence>
<dbReference type="SUPFAM" id="SSF49899">
    <property type="entry name" value="Concanavalin A-like lectins/glucanases"/>
    <property type="match status" value="1"/>
</dbReference>
<dbReference type="EMBL" id="CAJVRM010000264">
    <property type="protein sequence ID" value="CAG8978542.1"/>
    <property type="molecule type" value="Genomic_DNA"/>
</dbReference>
<gene>
    <name evidence="4" type="ORF">HYALB_00012273</name>
</gene>
<feature type="domain" description="GH16" evidence="3">
    <location>
        <begin position="4"/>
        <end position="318"/>
    </location>
</feature>
<dbReference type="AlphaFoldDB" id="A0A9N9Q8J7"/>
<evidence type="ECO:0000259" key="3">
    <source>
        <dbReference type="PROSITE" id="PS51762"/>
    </source>
</evidence>
<feature type="compositionally biased region" description="Low complexity" evidence="1">
    <location>
        <begin position="227"/>
        <end position="237"/>
    </location>
</feature>
<feature type="signal peptide" evidence="2">
    <location>
        <begin position="1"/>
        <end position="28"/>
    </location>
</feature>
<dbReference type="GO" id="GO:0005975">
    <property type="term" value="P:carbohydrate metabolic process"/>
    <property type="evidence" value="ECO:0007669"/>
    <property type="project" value="InterPro"/>
</dbReference>
<reference evidence="4" key="1">
    <citation type="submission" date="2021-07" db="EMBL/GenBank/DDBJ databases">
        <authorList>
            <person name="Durling M."/>
        </authorList>
    </citation>
    <scope>NUCLEOTIDE SEQUENCE</scope>
</reference>
<name>A0A9N9Q8J7_9HELO</name>
<dbReference type="PANTHER" id="PTHR38121:SF4">
    <property type="entry name" value="GH16 DOMAIN-CONTAINING PROTEIN-RELATED"/>
    <property type="match status" value="1"/>
</dbReference>
<dbReference type="Proteomes" id="UP000701801">
    <property type="component" value="Unassembled WGS sequence"/>
</dbReference>
<keyword evidence="2" id="KW-0732">Signal</keyword>
<evidence type="ECO:0000256" key="2">
    <source>
        <dbReference type="SAM" id="SignalP"/>
    </source>
</evidence>
<dbReference type="GO" id="GO:0004553">
    <property type="term" value="F:hydrolase activity, hydrolyzing O-glycosyl compounds"/>
    <property type="evidence" value="ECO:0007669"/>
    <property type="project" value="InterPro"/>
</dbReference>